<dbReference type="InterPro" id="IPR029052">
    <property type="entry name" value="Metallo-depent_PP-like"/>
</dbReference>
<reference evidence="3 4" key="1">
    <citation type="journal article" date="2018" name="Nat. Biotechnol.">
        <title>A standardized bacterial taxonomy based on genome phylogeny substantially revises the tree of life.</title>
        <authorList>
            <person name="Parks D.H."/>
            <person name="Chuvochina M."/>
            <person name="Waite D.W."/>
            <person name="Rinke C."/>
            <person name="Skarshewski A."/>
            <person name="Chaumeil P.A."/>
            <person name="Hugenholtz P."/>
        </authorList>
    </citation>
    <scope>NUCLEOTIDE SEQUENCE [LARGE SCALE GENOMIC DNA]</scope>
    <source>
        <strain evidence="3">UBA10227</strain>
    </source>
</reference>
<dbReference type="Gene3D" id="3.60.21.10">
    <property type="match status" value="1"/>
</dbReference>
<feature type="non-terminal residue" evidence="3">
    <location>
        <position position="232"/>
    </location>
</feature>
<dbReference type="AlphaFoldDB" id="A0A3D6BU91"/>
<comment type="caution">
    <text evidence="3">The sequence shown here is derived from an EMBL/GenBank/DDBJ whole genome shotgun (WGS) entry which is preliminary data.</text>
</comment>
<dbReference type="Proteomes" id="UP000263268">
    <property type="component" value="Unassembled WGS sequence"/>
</dbReference>
<name>A0A3D6BU91_9FLAO</name>
<keyword evidence="1" id="KW-0812">Transmembrane</keyword>
<feature type="transmembrane region" description="Helical" evidence="1">
    <location>
        <begin position="97"/>
        <end position="119"/>
    </location>
</feature>
<gene>
    <name evidence="3" type="ORF">DHV22_11885</name>
</gene>
<organism evidence="3 4">
    <name type="scientific">Xanthomarina gelatinilytica</name>
    <dbReference type="NCBI Taxonomy" id="1137281"/>
    <lineage>
        <taxon>Bacteria</taxon>
        <taxon>Pseudomonadati</taxon>
        <taxon>Bacteroidota</taxon>
        <taxon>Flavobacteriia</taxon>
        <taxon>Flavobacteriales</taxon>
        <taxon>Flavobacteriaceae</taxon>
        <taxon>Xanthomarina</taxon>
    </lineage>
</organism>
<feature type="transmembrane region" description="Helical" evidence="1">
    <location>
        <begin position="57"/>
        <end position="85"/>
    </location>
</feature>
<keyword evidence="1" id="KW-0472">Membrane</keyword>
<feature type="transmembrane region" description="Helical" evidence="1">
    <location>
        <begin position="27"/>
        <end position="45"/>
    </location>
</feature>
<accession>A0A3D6BU91</accession>
<dbReference type="SUPFAM" id="SSF56300">
    <property type="entry name" value="Metallo-dependent phosphatases"/>
    <property type="match status" value="1"/>
</dbReference>
<feature type="domain" description="Calcineurin-like phosphoesterase" evidence="2">
    <location>
        <begin position="144"/>
        <end position="221"/>
    </location>
</feature>
<keyword evidence="1" id="KW-1133">Transmembrane helix</keyword>
<proteinExistence type="predicted"/>
<evidence type="ECO:0000313" key="3">
    <source>
        <dbReference type="EMBL" id="HCY82237.1"/>
    </source>
</evidence>
<evidence type="ECO:0000256" key="1">
    <source>
        <dbReference type="SAM" id="Phobius"/>
    </source>
</evidence>
<dbReference type="InterPro" id="IPR051158">
    <property type="entry name" value="Metallophosphoesterase_sf"/>
</dbReference>
<dbReference type="EMBL" id="DPRK01000188">
    <property type="protein sequence ID" value="HCY82237.1"/>
    <property type="molecule type" value="Genomic_DNA"/>
</dbReference>
<dbReference type="InterPro" id="IPR004843">
    <property type="entry name" value="Calcineurin-like_PHP"/>
</dbReference>
<protein>
    <submittedName>
        <fullName evidence="3">Metallophosphoesterase</fullName>
    </submittedName>
</protein>
<sequence>MDFLAFYWLQSITALIASTFLKNTINILFWFFTLGLIAAIITLKLRLDDIQPRRKQLLISSLYGLTISSFIPKIIFVIVMAVFYFTNYVFSENESHIVIPLIGLFVGFLPFFVIVYGIFKARYHFKVHHVSLKFKHLPPAFHGLKVVQISDLHLGSYNHKFHILERAIRKINQLEPDLLFFTGDLVNNYAWELRGWRKAFRHFSPKIDKYAVLGNHDYGDYSKWDSEEAKKE</sequence>
<dbReference type="PANTHER" id="PTHR31302">
    <property type="entry name" value="TRANSMEMBRANE PROTEIN WITH METALLOPHOSPHOESTERASE DOMAIN-RELATED"/>
    <property type="match status" value="1"/>
</dbReference>
<evidence type="ECO:0000259" key="2">
    <source>
        <dbReference type="Pfam" id="PF00149"/>
    </source>
</evidence>
<dbReference type="PANTHER" id="PTHR31302:SF0">
    <property type="entry name" value="TRANSMEMBRANE PROTEIN WITH METALLOPHOSPHOESTERASE DOMAIN"/>
    <property type="match status" value="1"/>
</dbReference>
<evidence type="ECO:0000313" key="4">
    <source>
        <dbReference type="Proteomes" id="UP000263268"/>
    </source>
</evidence>
<dbReference type="GO" id="GO:0016787">
    <property type="term" value="F:hydrolase activity"/>
    <property type="evidence" value="ECO:0007669"/>
    <property type="project" value="InterPro"/>
</dbReference>
<dbReference type="Pfam" id="PF00149">
    <property type="entry name" value="Metallophos"/>
    <property type="match status" value="1"/>
</dbReference>